<evidence type="ECO:0000313" key="2">
    <source>
        <dbReference type="EMBL" id="RXW22752.1"/>
    </source>
</evidence>
<keyword evidence="3" id="KW-1185">Reference proteome</keyword>
<feature type="region of interest" description="Disordered" evidence="1">
    <location>
        <begin position="1"/>
        <end position="40"/>
    </location>
</feature>
<accession>A0A4Q2DTW5</accession>
<organism evidence="2 3">
    <name type="scientific">Candolleomyces aberdarensis</name>
    <dbReference type="NCBI Taxonomy" id="2316362"/>
    <lineage>
        <taxon>Eukaryota</taxon>
        <taxon>Fungi</taxon>
        <taxon>Dikarya</taxon>
        <taxon>Basidiomycota</taxon>
        <taxon>Agaricomycotina</taxon>
        <taxon>Agaricomycetes</taxon>
        <taxon>Agaricomycetidae</taxon>
        <taxon>Agaricales</taxon>
        <taxon>Agaricineae</taxon>
        <taxon>Psathyrellaceae</taxon>
        <taxon>Candolleomyces</taxon>
    </lineage>
</organism>
<dbReference type="EMBL" id="SDEE01000062">
    <property type="protein sequence ID" value="RXW22752.1"/>
    <property type="molecule type" value="Genomic_DNA"/>
</dbReference>
<protein>
    <submittedName>
        <fullName evidence="2">Uncharacterized protein</fullName>
    </submittedName>
</protein>
<evidence type="ECO:0000256" key="1">
    <source>
        <dbReference type="SAM" id="MobiDB-lite"/>
    </source>
</evidence>
<proteinExistence type="predicted"/>
<gene>
    <name evidence="2" type="ORF">EST38_g3105</name>
</gene>
<feature type="compositionally biased region" description="Basic and acidic residues" evidence="1">
    <location>
        <begin position="14"/>
        <end position="25"/>
    </location>
</feature>
<name>A0A4Q2DTW5_9AGAR</name>
<dbReference type="Proteomes" id="UP000290288">
    <property type="component" value="Unassembled WGS sequence"/>
</dbReference>
<evidence type="ECO:0000313" key="3">
    <source>
        <dbReference type="Proteomes" id="UP000290288"/>
    </source>
</evidence>
<reference evidence="2 3" key="1">
    <citation type="submission" date="2019-01" db="EMBL/GenBank/DDBJ databases">
        <title>Draft genome sequence of Psathyrella aberdarensis IHI B618.</title>
        <authorList>
            <person name="Buettner E."/>
            <person name="Kellner H."/>
        </authorList>
    </citation>
    <scope>NUCLEOTIDE SEQUENCE [LARGE SCALE GENOMIC DNA]</scope>
    <source>
        <strain evidence="2 3">IHI B618</strain>
    </source>
</reference>
<dbReference type="AlphaFoldDB" id="A0A4Q2DTW5"/>
<sequence>MATSFRPGGYRSTDGSKAHADRTQEQDLAPASQHTLSTTSSARHFCGCVSTR</sequence>
<comment type="caution">
    <text evidence="2">The sequence shown here is derived from an EMBL/GenBank/DDBJ whole genome shotgun (WGS) entry which is preliminary data.</text>
</comment>